<evidence type="ECO:0000313" key="5">
    <source>
        <dbReference type="Proteomes" id="UP000051883"/>
    </source>
</evidence>
<evidence type="ECO:0000313" key="2">
    <source>
        <dbReference type="EMBL" id="EEW54559.1"/>
    </source>
</evidence>
<feature type="transmembrane region" description="Helical" evidence="1">
    <location>
        <begin position="35"/>
        <end position="56"/>
    </location>
</feature>
<comment type="caution">
    <text evidence="2">The sequence shown here is derived from an EMBL/GenBank/DDBJ whole genome shotgun (WGS) entry which is preliminary data.</text>
</comment>
<keyword evidence="1" id="KW-1133">Transmembrane helix</keyword>
<accession>C8P4Q7</accession>
<keyword evidence="5" id="KW-1185">Reference proteome</keyword>
<dbReference type="Proteomes" id="UP000003675">
    <property type="component" value="Unassembled WGS sequence"/>
</dbReference>
<feature type="transmembrane region" description="Helical" evidence="1">
    <location>
        <begin position="85"/>
        <end position="103"/>
    </location>
</feature>
<protein>
    <submittedName>
        <fullName evidence="2">Uncharacterized protein</fullName>
    </submittedName>
</protein>
<reference evidence="2 4" key="1">
    <citation type="submission" date="2009-09" db="EMBL/GenBank/DDBJ databases">
        <authorList>
            <person name="Qin X."/>
            <person name="Bachman B."/>
            <person name="Battles P."/>
            <person name="Bell A."/>
            <person name="Bess C."/>
            <person name="Bickham C."/>
            <person name="Chaboub L."/>
            <person name="Chen D."/>
            <person name="Coyle M."/>
            <person name="Deiros D.R."/>
            <person name="Dinh H."/>
            <person name="Forbes L."/>
            <person name="Fowler G."/>
            <person name="Francisco L."/>
            <person name="Fu Q."/>
            <person name="Gubbala S."/>
            <person name="Hale W."/>
            <person name="Han Y."/>
            <person name="Hemphill L."/>
            <person name="Highlander S.K."/>
            <person name="Hirani K."/>
            <person name="Hogues M."/>
            <person name="Jackson L."/>
            <person name="Jakkamsetti A."/>
            <person name="Javaid M."/>
            <person name="Jiang H."/>
            <person name="Korchina V."/>
            <person name="Kovar C."/>
            <person name="Lara F."/>
            <person name="Lee S."/>
            <person name="Mata R."/>
            <person name="Mathew T."/>
            <person name="Moen C."/>
            <person name="Morales K."/>
            <person name="Munidasa M."/>
            <person name="Nazareth L."/>
            <person name="Ngo R."/>
            <person name="Nguyen L."/>
            <person name="Okwuonu G."/>
            <person name="Ongeri F."/>
            <person name="Patil S."/>
            <person name="Petrosino J."/>
            <person name="Pham C."/>
            <person name="Pham P."/>
            <person name="Pu L.-L."/>
            <person name="Puazo M."/>
            <person name="Raj R."/>
            <person name="Reid J."/>
            <person name="Rouhana J."/>
            <person name="Saada N."/>
            <person name="Shang Y."/>
            <person name="Simmons D."/>
            <person name="Thornton R."/>
            <person name="Warren J."/>
            <person name="Weissenberger G."/>
            <person name="Zhang J."/>
            <person name="Zhang L."/>
            <person name="Zhou C."/>
            <person name="Zhu D."/>
            <person name="Muzny D."/>
            <person name="Worley K."/>
            <person name="Gibbs R."/>
        </authorList>
    </citation>
    <scope>NUCLEOTIDE SEQUENCE [LARGE SCALE GENOMIC DNA]</scope>
    <source>
        <strain evidence="2 4">DSM 16041</strain>
    </source>
</reference>
<name>C8P4Q7_9LACO</name>
<dbReference type="STRING" id="525309.HMPREF0494_0301"/>
<keyword evidence="1" id="KW-0472">Membrane</keyword>
<feature type="transmembrane region" description="Helical" evidence="1">
    <location>
        <begin position="7"/>
        <end position="29"/>
    </location>
</feature>
<dbReference type="AlphaFoldDB" id="C8P4Q7"/>
<dbReference type="HOGENOM" id="CLU_1956741_0_0_9"/>
<sequence>MHFNKQFYKYASFYFALCFLGWPIVITIFQPENLFVNFFQLLFAFLGLVGLIYIVFFDSDDTGDWIIAGQGRHLKFNRHFYRRGNFYFGLFLIFVSLPIGTGLNRWENITYIVLGVVFTAGALIKRTH</sequence>
<evidence type="ECO:0000313" key="3">
    <source>
        <dbReference type="EMBL" id="KRK57534.1"/>
    </source>
</evidence>
<dbReference type="EMBL" id="ACLL01000008">
    <property type="protein sequence ID" value="EEW54559.1"/>
    <property type="molecule type" value="Genomic_DNA"/>
</dbReference>
<reference evidence="3 5" key="2">
    <citation type="journal article" date="2015" name="Genome Announc.">
        <title>Expanding the biotechnology potential of lactobacilli through comparative genomics of 213 strains and associated genera.</title>
        <authorList>
            <person name="Sun Z."/>
            <person name="Harris H.M."/>
            <person name="McCann A."/>
            <person name="Guo C."/>
            <person name="Argimon S."/>
            <person name="Zhang W."/>
            <person name="Yang X."/>
            <person name="Jeffery I.B."/>
            <person name="Cooney J.C."/>
            <person name="Kagawa T.F."/>
            <person name="Liu W."/>
            <person name="Song Y."/>
            <person name="Salvetti E."/>
            <person name="Wrobel A."/>
            <person name="Rasinkangas P."/>
            <person name="Parkhill J."/>
            <person name="Rea M.C."/>
            <person name="O'Sullivan O."/>
            <person name="Ritari J."/>
            <person name="Douillard F.P."/>
            <person name="Paul Ross R."/>
            <person name="Yang R."/>
            <person name="Briner A.E."/>
            <person name="Felis G.E."/>
            <person name="de Vos W.M."/>
            <person name="Barrangou R."/>
            <person name="Klaenhammer T.R."/>
            <person name="Caufield P.W."/>
            <person name="Cui Y."/>
            <person name="Zhang H."/>
            <person name="O'Toole P.W."/>
        </authorList>
    </citation>
    <scope>NUCLEOTIDE SEQUENCE [LARGE SCALE GENOMIC DNA]</scope>
    <source>
        <strain evidence="3 5">DSM 16041</strain>
    </source>
</reference>
<evidence type="ECO:0000256" key="1">
    <source>
        <dbReference type="SAM" id="Phobius"/>
    </source>
</evidence>
<dbReference type="RefSeq" id="WP_007123609.1">
    <property type="nucleotide sequence ID" value="NZ_AZDK01000025.1"/>
</dbReference>
<dbReference type="Proteomes" id="UP000051883">
    <property type="component" value="Unassembled WGS sequence"/>
</dbReference>
<evidence type="ECO:0000313" key="4">
    <source>
        <dbReference type="Proteomes" id="UP000003675"/>
    </source>
</evidence>
<gene>
    <name evidence="3" type="ORF">FC31_GL001007</name>
    <name evidence="2" type="ORF">HMPREF0494_0301</name>
</gene>
<organism evidence="2 4">
    <name type="scientific">Limosilactobacillus antri DSM 16041</name>
    <dbReference type="NCBI Taxonomy" id="525309"/>
    <lineage>
        <taxon>Bacteria</taxon>
        <taxon>Bacillati</taxon>
        <taxon>Bacillota</taxon>
        <taxon>Bacilli</taxon>
        <taxon>Lactobacillales</taxon>
        <taxon>Lactobacillaceae</taxon>
        <taxon>Limosilactobacillus</taxon>
    </lineage>
</organism>
<proteinExistence type="predicted"/>
<keyword evidence="1" id="KW-0812">Transmembrane</keyword>
<dbReference type="PATRIC" id="fig|525309.8.peg.1017"/>
<dbReference type="eggNOG" id="ENOG5030B6U">
    <property type="taxonomic scope" value="Bacteria"/>
</dbReference>
<feature type="transmembrane region" description="Helical" evidence="1">
    <location>
        <begin position="109"/>
        <end position="124"/>
    </location>
</feature>
<dbReference type="EMBL" id="AZDK01000025">
    <property type="protein sequence ID" value="KRK57534.1"/>
    <property type="molecule type" value="Genomic_DNA"/>
</dbReference>
<dbReference type="OrthoDB" id="2326352at2"/>